<sequence length="153" mass="17374">MIGVNSVQGTGKVRMRASGSVKYGREESVRRQPQHRSKSLKVSNSAEFNTGLPKKEKEASHHCFCFCQQNPSFVFGLELLDFGKNSLYNSIKNEKLEWAVTRVNPDQNQDKGFSGVIRRGELGTLMNVKTTGVETQTTQVIEHQDRYPKNYYL</sequence>
<protein>
    <submittedName>
        <fullName evidence="2">Uncharacterized protein</fullName>
    </submittedName>
</protein>
<accession>A0A553Q2T6</accession>
<name>A0A553Q2T6_9TELE</name>
<dbReference type="OrthoDB" id="2157641at2759"/>
<feature type="region of interest" description="Disordered" evidence="1">
    <location>
        <begin position="1"/>
        <end position="53"/>
    </location>
</feature>
<reference evidence="2 3" key="1">
    <citation type="journal article" date="2019" name="Sci. Data">
        <title>Hybrid genome assembly and annotation of Danionella translucida.</title>
        <authorList>
            <person name="Kadobianskyi M."/>
            <person name="Schulze L."/>
            <person name="Schuelke M."/>
            <person name="Judkewitz B."/>
        </authorList>
    </citation>
    <scope>NUCLEOTIDE SEQUENCE [LARGE SCALE GENOMIC DNA]</scope>
    <source>
        <strain evidence="2 3">Bolton</strain>
    </source>
</reference>
<proteinExistence type="predicted"/>
<keyword evidence="3" id="KW-1185">Reference proteome</keyword>
<comment type="caution">
    <text evidence="2">The sequence shown here is derived from an EMBL/GenBank/DDBJ whole genome shotgun (WGS) entry which is preliminary data.</text>
</comment>
<organism evidence="2 3">
    <name type="scientific">Danionella cerebrum</name>
    <dbReference type="NCBI Taxonomy" id="2873325"/>
    <lineage>
        <taxon>Eukaryota</taxon>
        <taxon>Metazoa</taxon>
        <taxon>Chordata</taxon>
        <taxon>Craniata</taxon>
        <taxon>Vertebrata</taxon>
        <taxon>Euteleostomi</taxon>
        <taxon>Actinopterygii</taxon>
        <taxon>Neopterygii</taxon>
        <taxon>Teleostei</taxon>
        <taxon>Ostariophysi</taxon>
        <taxon>Cypriniformes</taxon>
        <taxon>Danionidae</taxon>
        <taxon>Danioninae</taxon>
        <taxon>Danionella</taxon>
    </lineage>
</organism>
<gene>
    <name evidence="2" type="ORF">DNTS_028935</name>
</gene>
<evidence type="ECO:0000313" key="2">
    <source>
        <dbReference type="EMBL" id="TRY84241.1"/>
    </source>
</evidence>
<dbReference type="Proteomes" id="UP000316079">
    <property type="component" value="Unassembled WGS sequence"/>
</dbReference>
<evidence type="ECO:0000313" key="3">
    <source>
        <dbReference type="Proteomes" id="UP000316079"/>
    </source>
</evidence>
<dbReference type="EMBL" id="SRMA01026420">
    <property type="protein sequence ID" value="TRY84241.1"/>
    <property type="molecule type" value="Genomic_DNA"/>
</dbReference>
<dbReference type="AlphaFoldDB" id="A0A553Q2T6"/>
<evidence type="ECO:0000256" key="1">
    <source>
        <dbReference type="SAM" id="MobiDB-lite"/>
    </source>
</evidence>